<accession>A0A7E4VW85</accession>
<proteinExistence type="predicted"/>
<sequence length="114" mass="12877">MTCPKLNKGWVTDLLKVDKPSPTTIKVFVIQDYDDVFSFEAQDMVKILQKGYGFHIQCSSTDYETPKDAVERLTNELKPLVPQEPTMSVPGTFKVDLMDICSTEILSLTYLAKP</sequence>
<protein>
    <submittedName>
        <fullName evidence="2">Glutaredoxin domain-containing protein</fullName>
    </submittedName>
</protein>
<dbReference type="AlphaFoldDB" id="A0A7E4VW85"/>
<reference evidence="1" key="1">
    <citation type="journal article" date="2013" name="Genetics">
        <title>The draft genome and transcriptome of Panagrellus redivivus are shaped by the harsh demands of a free-living lifestyle.</title>
        <authorList>
            <person name="Srinivasan J."/>
            <person name="Dillman A.R."/>
            <person name="Macchietto M.G."/>
            <person name="Heikkinen L."/>
            <person name="Lakso M."/>
            <person name="Fracchia K.M."/>
            <person name="Antoshechkin I."/>
            <person name="Mortazavi A."/>
            <person name="Wong G."/>
            <person name="Sternberg P.W."/>
        </authorList>
    </citation>
    <scope>NUCLEOTIDE SEQUENCE [LARGE SCALE GENOMIC DNA]</scope>
    <source>
        <strain evidence="1">MT8872</strain>
    </source>
</reference>
<evidence type="ECO:0000313" key="1">
    <source>
        <dbReference type="Proteomes" id="UP000492821"/>
    </source>
</evidence>
<reference evidence="2" key="2">
    <citation type="submission" date="2020-10" db="UniProtKB">
        <authorList>
            <consortium name="WormBaseParasite"/>
        </authorList>
    </citation>
    <scope>IDENTIFICATION</scope>
</reference>
<evidence type="ECO:0000313" key="2">
    <source>
        <dbReference type="WBParaSite" id="Pan_g3180.t1"/>
    </source>
</evidence>
<name>A0A7E4VW85_PANRE</name>
<keyword evidence="1" id="KW-1185">Reference proteome</keyword>
<dbReference type="Proteomes" id="UP000492821">
    <property type="component" value="Unassembled WGS sequence"/>
</dbReference>
<dbReference type="WBParaSite" id="Pan_g3180.t1">
    <property type="protein sequence ID" value="Pan_g3180.t1"/>
    <property type="gene ID" value="Pan_g3180"/>
</dbReference>
<organism evidence="1 2">
    <name type="scientific">Panagrellus redivivus</name>
    <name type="common">Microworm</name>
    <dbReference type="NCBI Taxonomy" id="6233"/>
    <lineage>
        <taxon>Eukaryota</taxon>
        <taxon>Metazoa</taxon>
        <taxon>Ecdysozoa</taxon>
        <taxon>Nematoda</taxon>
        <taxon>Chromadorea</taxon>
        <taxon>Rhabditida</taxon>
        <taxon>Tylenchina</taxon>
        <taxon>Panagrolaimomorpha</taxon>
        <taxon>Panagrolaimoidea</taxon>
        <taxon>Panagrolaimidae</taxon>
        <taxon>Panagrellus</taxon>
    </lineage>
</organism>